<dbReference type="HOGENOM" id="CLU_1340821_0_0_11"/>
<feature type="transmembrane region" description="Helical" evidence="1">
    <location>
        <begin position="21"/>
        <end position="41"/>
    </location>
</feature>
<keyword evidence="1" id="KW-1133">Transmembrane helix</keyword>
<dbReference type="Pfam" id="PF07963">
    <property type="entry name" value="N_methyl"/>
    <property type="match status" value="1"/>
</dbReference>
<dbReference type="InterPro" id="IPR012902">
    <property type="entry name" value="N_methyl_site"/>
</dbReference>
<accession>A0LUH8</accession>
<dbReference type="RefSeq" id="WP_011720151.1">
    <property type="nucleotide sequence ID" value="NC_008578.1"/>
</dbReference>
<dbReference type="EMBL" id="CP000481">
    <property type="protein sequence ID" value="ABK53088.1"/>
    <property type="molecule type" value="Genomic_DNA"/>
</dbReference>
<dbReference type="KEGG" id="ace:Acel_1316"/>
<keyword evidence="1" id="KW-0472">Membrane</keyword>
<reference evidence="2 3" key="1">
    <citation type="journal article" date="2009" name="Genome Res.">
        <title>Complete genome of the cellulolytic thermophile Acidothermus cellulolyticus 11B provides insights into its ecophysiological and evolutionary adaptations.</title>
        <authorList>
            <person name="Barabote R.D."/>
            <person name="Xie G."/>
            <person name="Leu D.H."/>
            <person name="Normand P."/>
            <person name="Necsulea A."/>
            <person name="Daubin V."/>
            <person name="Medigue C."/>
            <person name="Adney W.S."/>
            <person name="Xu X.C."/>
            <person name="Lapidus A."/>
            <person name="Parales R.E."/>
            <person name="Detter C."/>
            <person name="Pujic P."/>
            <person name="Bruce D."/>
            <person name="Lavire C."/>
            <person name="Challacombe J.F."/>
            <person name="Brettin T.S."/>
            <person name="Berry A.M."/>
        </authorList>
    </citation>
    <scope>NUCLEOTIDE SEQUENCE [LARGE SCALE GENOMIC DNA]</scope>
    <source>
        <strain evidence="3">ATCC 43068 / DSM 8971 / 11B</strain>
    </source>
</reference>
<gene>
    <name evidence="2" type="ordered locus">Acel_1316</name>
</gene>
<evidence type="ECO:0000256" key="1">
    <source>
        <dbReference type="SAM" id="Phobius"/>
    </source>
</evidence>
<evidence type="ECO:0000313" key="2">
    <source>
        <dbReference type="EMBL" id="ABK53088.1"/>
    </source>
</evidence>
<evidence type="ECO:0000313" key="3">
    <source>
        <dbReference type="Proteomes" id="UP000008221"/>
    </source>
</evidence>
<name>A0LUH8_ACIC1</name>
<dbReference type="PROSITE" id="PS00409">
    <property type="entry name" value="PROKAR_NTER_METHYL"/>
    <property type="match status" value="1"/>
</dbReference>
<dbReference type="STRING" id="351607.Acel_1316"/>
<keyword evidence="1" id="KW-0812">Transmembrane</keyword>
<keyword evidence="3" id="KW-1185">Reference proteome</keyword>
<dbReference type="NCBIfam" id="TIGR02532">
    <property type="entry name" value="IV_pilin_GFxxxE"/>
    <property type="match status" value="1"/>
</dbReference>
<organism evidence="2 3">
    <name type="scientific">Acidothermus cellulolyticus (strain ATCC 43068 / DSM 8971 / 11B)</name>
    <dbReference type="NCBI Taxonomy" id="351607"/>
    <lineage>
        <taxon>Bacteria</taxon>
        <taxon>Bacillati</taxon>
        <taxon>Actinomycetota</taxon>
        <taxon>Actinomycetes</taxon>
        <taxon>Acidothermales</taxon>
        <taxon>Acidothermaceae</taxon>
        <taxon>Acidothermus</taxon>
    </lineage>
</organism>
<protein>
    <submittedName>
        <fullName evidence="2">Prepilin-type cleavage/methylation-like protein</fullName>
    </submittedName>
</protein>
<sequence length="204" mass="22437">MRSRERLPRDREAGLTLVEMLVSMAVFSILIVISIALYMMMIRNTTAETQRGTANDQVRLAVWDIERQVRSGNVLYNPSTDAKGNPIVLVYTQANGIEQCVEWRYDVAAQALETRSWSTTYLLDGRVSQWQTVAINIVNDITKPNQAPFVLNSAAGYGGRLLDLHFFARGGANGGQPAEITASVAGRNTSYGYSPNLCLPIPPG</sequence>
<dbReference type="InParanoid" id="A0LUH8"/>
<dbReference type="AlphaFoldDB" id="A0LUH8"/>
<dbReference type="eggNOG" id="COG4970">
    <property type="taxonomic scope" value="Bacteria"/>
</dbReference>
<proteinExistence type="predicted"/>
<dbReference type="Proteomes" id="UP000008221">
    <property type="component" value="Chromosome"/>
</dbReference>